<accession>A0A4V1BWQ7</accession>
<sequence>MLLLYLGQRTNEIGEHKFVIKRKLGLYSLPYTKGKRAQSQAQDGNIIKPSWQILENLLDIIIIL</sequence>
<dbReference type="EMBL" id="CP038613">
    <property type="protein sequence ID" value="QBY43033.1"/>
    <property type="molecule type" value="Genomic_DNA"/>
</dbReference>
<evidence type="ECO:0000313" key="2">
    <source>
        <dbReference type="Proteomes" id="UP000295134"/>
    </source>
</evidence>
<protein>
    <submittedName>
        <fullName evidence="1">Uncharacterized protein</fullName>
    </submittedName>
</protein>
<dbReference type="AlphaFoldDB" id="A0A4V1BWQ7"/>
<gene>
    <name evidence="1" type="ORF">ArsFIN_15970</name>
</gene>
<name>A0A4V1BWQ7_9GAMM</name>
<organism evidence="1 2">
    <name type="scientific">Arsenophonus nasoniae</name>
    <name type="common">son-killer infecting Nasonia vitripennis</name>
    <dbReference type="NCBI Taxonomy" id="638"/>
    <lineage>
        <taxon>Bacteria</taxon>
        <taxon>Pseudomonadati</taxon>
        <taxon>Pseudomonadota</taxon>
        <taxon>Gammaproteobacteria</taxon>
        <taxon>Enterobacterales</taxon>
        <taxon>Morganellaceae</taxon>
        <taxon>Arsenophonus</taxon>
    </lineage>
</organism>
<evidence type="ECO:0000313" key="1">
    <source>
        <dbReference type="EMBL" id="QBY43033.1"/>
    </source>
</evidence>
<dbReference type="KEGG" id="ans:ArsFIN_15970"/>
<reference evidence="1 2" key="1">
    <citation type="submission" date="2019-03" db="EMBL/GenBank/DDBJ databases">
        <title>Long-read sequencing reveals hyperdense prophage content in a complex bacterial symbiont genome.</title>
        <authorList>
            <person name="Frost C.L."/>
            <person name="Siozios S."/>
            <person name="Nadal-Jimenez P."/>
            <person name="Brockhurst M.A."/>
            <person name="King K.C."/>
            <person name="Darby A.C."/>
            <person name="Hurst G.D.D."/>
        </authorList>
    </citation>
    <scope>NUCLEOTIDE SEQUENCE [LARGE SCALE GENOMIC DNA]</scope>
    <source>
        <strain evidence="1 2">FIN</strain>
    </source>
</reference>
<dbReference type="Proteomes" id="UP000295134">
    <property type="component" value="Chromosome"/>
</dbReference>
<proteinExistence type="predicted"/>